<evidence type="ECO:0000313" key="7">
    <source>
        <dbReference type="Proteomes" id="UP000661696"/>
    </source>
</evidence>
<dbReference type="Proteomes" id="UP000661696">
    <property type="component" value="Unassembled WGS sequence"/>
</dbReference>
<evidence type="ECO:0000259" key="5">
    <source>
        <dbReference type="PROSITE" id="PS50122"/>
    </source>
</evidence>
<dbReference type="EMBL" id="JAELVM010000003">
    <property type="protein sequence ID" value="MBL1222544.1"/>
    <property type="molecule type" value="Genomic_DNA"/>
</dbReference>
<evidence type="ECO:0000256" key="2">
    <source>
        <dbReference type="ARBA" id="ARBA00039140"/>
    </source>
</evidence>
<evidence type="ECO:0000256" key="4">
    <source>
        <dbReference type="PROSITE-ProRule" id="PRU00050"/>
    </source>
</evidence>
<dbReference type="PANTHER" id="PTHR42872:SF3">
    <property type="entry name" value="PROTEIN-GLUTAMATE METHYLESTERASE_PROTEIN-GLUTAMINE GLUTAMINASE 1"/>
    <property type="match status" value="1"/>
</dbReference>
<comment type="caution">
    <text evidence="6">The sequence shown here is derived from an EMBL/GenBank/DDBJ whole genome shotgun (WGS) entry which is preliminary data.</text>
</comment>
<feature type="active site" evidence="4">
    <location>
        <position position="59"/>
    </location>
</feature>
<feature type="active site" evidence="4">
    <location>
        <position position="152"/>
    </location>
</feature>
<evidence type="ECO:0000313" key="6">
    <source>
        <dbReference type="EMBL" id="MBL1222544.1"/>
    </source>
</evidence>
<name>A0ABS1QIV1_9FLAO</name>
<dbReference type="Gene3D" id="3.40.50.180">
    <property type="entry name" value="Methylesterase CheB, C-terminal domain"/>
    <property type="match status" value="1"/>
</dbReference>
<dbReference type="SUPFAM" id="SSF52738">
    <property type="entry name" value="Methylesterase CheB, C-terminal domain"/>
    <property type="match status" value="1"/>
</dbReference>
<dbReference type="InterPro" id="IPR000673">
    <property type="entry name" value="Sig_transdc_resp-reg_Me-estase"/>
</dbReference>
<organism evidence="6 7">
    <name type="scientific">Chryseobacterium endalhagicum</name>
    <dbReference type="NCBI Taxonomy" id="2797638"/>
    <lineage>
        <taxon>Bacteria</taxon>
        <taxon>Pseudomonadati</taxon>
        <taxon>Bacteroidota</taxon>
        <taxon>Flavobacteriia</taxon>
        <taxon>Flavobacteriales</taxon>
        <taxon>Weeksellaceae</taxon>
        <taxon>Chryseobacterium group</taxon>
        <taxon>Chryseobacterium</taxon>
    </lineage>
</organism>
<protein>
    <recommendedName>
        <fullName evidence="2">protein-glutamate methylesterase</fullName>
        <ecNumber evidence="2">3.1.1.61</ecNumber>
    </recommendedName>
</protein>
<dbReference type="CDD" id="cd16433">
    <property type="entry name" value="CheB"/>
    <property type="match status" value="1"/>
</dbReference>
<proteinExistence type="predicted"/>
<evidence type="ECO:0000256" key="3">
    <source>
        <dbReference type="ARBA" id="ARBA00048267"/>
    </source>
</evidence>
<keyword evidence="4" id="KW-0145">Chemotaxis</keyword>
<dbReference type="PROSITE" id="PS50122">
    <property type="entry name" value="CHEB"/>
    <property type="match status" value="1"/>
</dbReference>
<feature type="domain" description="CheB-type methylesterase" evidence="5">
    <location>
        <begin position="20"/>
        <end position="206"/>
    </location>
</feature>
<sequence length="206" mass="22837">MTSGSGKKRNTTNTLIMEAKKTDTELVVIGGSAGSLQVILEMLKKLKTELHFPIVLVVHRKASSTNILQTLLQQFVAMEVIEIDDKTEIENNKVYIVPADYHLLFENKSMMSLDFSEKMNYSRPSIDVTFNSAAEVYGKNLVGILLSGANADGVEGLGCIKKNKGKVWIQEPDTAEVDYMPRHAVEGVAYDLIITPENLADYINQL</sequence>
<dbReference type="EC" id="3.1.1.61" evidence="2"/>
<gene>
    <name evidence="6" type="ORF">JET18_16950</name>
</gene>
<dbReference type="InterPro" id="IPR035909">
    <property type="entry name" value="CheB_C"/>
</dbReference>
<keyword evidence="7" id="KW-1185">Reference proteome</keyword>
<accession>A0ABS1QIV1</accession>
<dbReference type="PANTHER" id="PTHR42872">
    <property type="entry name" value="PROTEIN-GLUTAMATE METHYLESTERASE/PROTEIN-GLUTAMINE GLUTAMINASE"/>
    <property type="match status" value="1"/>
</dbReference>
<reference evidence="6 7" key="1">
    <citation type="submission" date="2020-12" db="EMBL/GenBank/DDBJ databases">
        <title>Chryseobacterium endoalhailicus sp. nov., isolated from seed of leguminous plant.</title>
        <authorList>
            <person name="Zhang X."/>
        </authorList>
    </citation>
    <scope>NUCLEOTIDE SEQUENCE [LARGE SCALE GENOMIC DNA]</scope>
    <source>
        <strain evidence="6 7">L7</strain>
    </source>
</reference>
<keyword evidence="1 4" id="KW-0378">Hydrolase</keyword>
<comment type="catalytic activity">
    <reaction evidence="3">
        <text>[protein]-L-glutamate 5-O-methyl ester + H2O = L-glutamyl-[protein] + methanol + H(+)</text>
        <dbReference type="Rhea" id="RHEA:23236"/>
        <dbReference type="Rhea" id="RHEA-COMP:10208"/>
        <dbReference type="Rhea" id="RHEA-COMP:10311"/>
        <dbReference type="ChEBI" id="CHEBI:15377"/>
        <dbReference type="ChEBI" id="CHEBI:15378"/>
        <dbReference type="ChEBI" id="CHEBI:17790"/>
        <dbReference type="ChEBI" id="CHEBI:29973"/>
        <dbReference type="ChEBI" id="CHEBI:82795"/>
        <dbReference type="EC" id="3.1.1.61"/>
    </reaction>
</comment>
<dbReference type="Pfam" id="PF01339">
    <property type="entry name" value="CheB_methylest"/>
    <property type="match status" value="1"/>
</dbReference>
<feature type="active site" evidence="4">
    <location>
        <position position="32"/>
    </location>
</feature>
<evidence type="ECO:0000256" key="1">
    <source>
        <dbReference type="ARBA" id="ARBA00022801"/>
    </source>
</evidence>